<dbReference type="KEGG" id="kphy:AOZ06_37490"/>
<dbReference type="CDD" id="cd01008">
    <property type="entry name" value="PBP2_NrtA_SsuA_CpmA_like"/>
    <property type="match status" value="1"/>
</dbReference>
<dbReference type="Pfam" id="PF13379">
    <property type="entry name" value="NMT1_2"/>
    <property type="match status" value="1"/>
</dbReference>
<name>A0A0N9I7N2_9PSEU</name>
<keyword evidence="2" id="KW-1185">Reference proteome</keyword>
<evidence type="ECO:0000313" key="1">
    <source>
        <dbReference type="EMBL" id="ALG11817.1"/>
    </source>
</evidence>
<dbReference type="SUPFAM" id="SSF53850">
    <property type="entry name" value="Periplasmic binding protein-like II"/>
    <property type="match status" value="1"/>
</dbReference>
<evidence type="ECO:0008006" key="3">
    <source>
        <dbReference type="Google" id="ProtNLM"/>
    </source>
</evidence>
<dbReference type="STRING" id="860235.AOZ06_37490"/>
<organism evidence="1 2">
    <name type="scientific">Kibdelosporangium phytohabitans</name>
    <dbReference type="NCBI Taxonomy" id="860235"/>
    <lineage>
        <taxon>Bacteria</taxon>
        <taxon>Bacillati</taxon>
        <taxon>Actinomycetota</taxon>
        <taxon>Actinomycetes</taxon>
        <taxon>Pseudonocardiales</taxon>
        <taxon>Pseudonocardiaceae</taxon>
        <taxon>Kibdelosporangium</taxon>
    </lineage>
</organism>
<reference evidence="1 2" key="1">
    <citation type="submission" date="2015-07" db="EMBL/GenBank/DDBJ databases">
        <title>Genome sequencing of Kibdelosporangium phytohabitans.</title>
        <authorList>
            <person name="Qin S."/>
            <person name="Xing K."/>
        </authorList>
    </citation>
    <scope>NUCLEOTIDE SEQUENCE [LARGE SCALE GENOMIC DNA]</scope>
    <source>
        <strain evidence="1 2">KLBMP1111</strain>
    </source>
</reference>
<protein>
    <recommendedName>
        <fullName evidence="3">Solute-binding protein family 3/N-terminal domain-containing protein</fullName>
    </recommendedName>
</protein>
<gene>
    <name evidence="1" type="ORF">AOZ06_37490</name>
</gene>
<evidence type="ECO:0000313" key="2">
    <source>
        <dbReference type="Proteomes" id="UP000063699"/>
    </source>
</evidence>
<dbReference type="EMBL" id="CP012752">
    <property type="protein sequence ID" value="ALG11817.1"/>
    <property type="molecule type" value="Genomic_DNA"/>
</dbReference>
<dbReference type="Gene3D" id="3.40.190.10">
    <property type="entry name" value="Periplasmic binding protein-like II"/>
    <property type="match status" value="2"/>
</dbReference>
<dbReference type="AlphaFoldDB" id="A0A0N9I7N2"/>
<dbReference type="PANTHER" id="PTHR30024">
    <property type="entry name" value="ALIPHATIC SULFONATES-BINDING PROTEIN-RELATED"/>
    <property type="match status" value="1"/>
</dbReference>
<sequence>MPALLLLVSGCSAISGESGGSGSPGPLERSRINVAILPTVEIAPLELAVRNGYFSSEGLEVKVSIAGSGQQTVEGMVNGQYDIVYSSYPPLLLAQSKGIADVRIISGNSAAAPGTAMLVRGKSSPLRTAADVSGKKVAVTAKGTLAELMVRSTLASQHARPETVTFVEMPFPDMPTALDRGTVDAAMMVEPFVTVAERSVGAVPLLDLATGPLADLPFTGFGATSEFVSANPKTVAAFQRGISRAAGQSADRARIEPLLTEVAKIDREVAARTKLPLLRTDLDPAAIQRVSRLMTDFGLLKQELDVKPMLTAAR</sequence>
<dbReference type="Proteomes" id="UP000063699">
    <property type="component" value="Chromosome"/>
</dbReference>
<proteinExistence type="predicted"/>
<accession>A0A0N9I7N2</accession>